<protein>
    <submittedName>
        <fullName evidence="4">Trypsin</fullName>
    </submittedName>
</protein>
<feature type="domain" description="Peptidase S1" evidence="2">
    <location>
        <begin position="197"/>
        <end position="411"/>
    </location>
</feature>
<dbReference type="STRING" id="926562.Oweho_3531"/>
<evidence type="ECO:0000313" key="5">
    <source>
        <dbReference type="Proteomes" id="UP000005631"/>
    </source>
</evidence>
<evidence type="ECO:0000259" key="2">
    <source>
        <dbReference type="Pfam" id="PF00089"/>
    </source>
</evidence>
<feature type="domain" description="Secretion system C-terminal sorting" evidence="3">
    <location>
        <begin position="460"/>
        <end position="536"/>
    </location>
</feature>
<reference evidence="4 5" key="1">
    <citation type="journal article" date="2012" name="Stand. Genomic Sci.">
        <title>Genome sequence of the orange-pigmented seawater bacterium Owenweeksia hongkongensis type strain (UST20020801(T)).</title>
        <authorList>
            <person name="Riedel T."/>
            <person name="Held B."/>
            <person name="Nolan M."/>
            <person name="Lucas S."/>
            <person name="Lapidus A."/>
            <person name="Tice H."/>
            <person name="Del Rio T.G."/>
            <person name="Cheng J.F."/>
            <person name="Han C."/>
            <person name="Tapia R."/>
            <person name="Goodwin L.A."/>
            <person name="Pitluck S."/>
            <person name="Liolios K."/>
            <person name="Mavromatis K."/>
            <person name="Pagani I."/>
            <person name="Ivanova N."/>
            <person name="Mikhailova N."/>
            <person name="Pati A."/>
            <person name="Chen A."/>
            <person name="Palaniappan K."/>
            <person name="Rohde M."/>
            <person name="Tindall B.J."/>
            <person name="Detter J.C."/>
            <person name="Goker M."/>
            <person name="Woyke T."/>
            <person name="Bristow J."/>
            <person name="Eisen J.A."/>
            <person name="Markowitz V."/>
            <person name="Hugenholtz P."/>
            <person name="Klenk H.P."/>
            <person name="Kyrpides N.C."/>
        </authorList>
    </citation>
    <scope>NUCLEOTIDE SEQUENCE</scope>
    <source>
        <strain evidence="5">DSM 17368 / JCM 12287 / NRRL B-23963</strain>
    </source>
</reference>
<dbReference type="PANTHER" id="PTHR36234:SF5">
    <property type="entry name" value="LYSYL ENDOPEPTIDASE"/>
    <property type="match status" value="1"/>
</dbReference>
<dbReference type="RefSeq" id="WP_014203826.1">
    <property type="nucleotide sequence ID" value="NC_016599.1"/>
</dbReference>
<accession>G8R772</accession>
<keyword evidence="5" id="KW-1185">Reference proteome</keyword>
<dbReference type="SUPFAM" id="SSF50494">
    <property type="entry name" value="Trypsin-like serine proteases"/>
    <property type="match status" value="1"/>
</dbReference>
<evidence type="ECO:0000256" key="1">
    <source>
        <dbReference type="ARBA" id="ARBA00022729"/>
    </source>
</evidence>
<dbReference type="HOGENOM" id="CLU_506080_0_0_10"/>
<sequence>MKHLLCIIALSWVAFIPNVYSQNIEVSNMKAHVQPDIDLATLKEKLNENTQEHFMECHALNRTVNADISSGYFQNDSYYWKVAGSDFAFRVSLKIEDIPRYDTLFVLNKDGERLQFLTASDLLQEKWTSTIVNDELTLQYKPFNSATTPKVKVRSYSMEVAKRTANTDDFGDSQPCEVNVNCPEGNNHQDVKNSIVRIDVKIGSAYFWCTGSLVNTTDYSYKPYILTAEHCALNGATFASTQDFSDWVFYFQYEAPTCTNPSSEGSLANKQITGATLLARSNDNGGDNGSDFLLLELSTGIPSTFNPFFAGWSRLNNAPTSGVAIHHPNGDIKKISTSTTTAVSGNYPGATVINSHWEIRWAATVTNHGVTEGGSSGGPFFNENNLISGTLTGGYPNCSQNTTQDFYGKFSYHWDQNGNTANRRLKDWLDPGNTGVSVLSGATLGDSAPPYATSKIILKPNPVTEGKLFLQGLPVVGDRLIQIYNLRGDIVYPGDETVPYTNIEQDGYIPVSHLPNGPYVLRILNNGQAQSFKFIINN</sequence>
<dbReference type="Pfam" id="PF00089">
    <property type="entry name" value="Trypsin"/>
    <property type="match status" value="1"/>
</dbReference>
<dbReference type="InterPro" id="IPR026444">
    <property type="entry name" value="Secre_tail"/>
</dbReference>
<dbReference type="GO" id="GO:0006508">
    <property type="term" value="P:proteolysis"/>
    <property type="evidence" value="ECO:0007669"/>
    <property type="project" value="InterPro"/>
</dbReference>
<gene>
    <name evidence="4" type="ordered locus">Oweho_3531</name>
</gene>
<dbReference type="eggNOG" id="COG3591">
    <property type="taxonomic scope" value="Bacteria"/>
</dbReference>
<dbReference type="OrthoDB" id="1489153at2"/>
<dbReference type="Gene3D" id="2.40.10.10">
    <property type="entry name" value="Trypsin-like serine proteases"/>
    <property type="match status" value="2"/>
</dbReference>
<dbReference type="InterPro" id="IPR009003">
    <property type="entry name" value="Peptidase_S1_PA"/>
</dbReference>
<organism evidence="4 5">
    <name type="scientific">Owenweeksia hongkongensis (strain DSM 17368 / CIP 108786 / JCM 12287 / NRRL B-23963 / UST20020801)</name>
    <dbReference type="NCBI Taxonomy" id="926562"/>
    <lineage>
        <taxon>Bacteria</taxon>
        <taxon>Pseudomonadati</taxon>
        <taxon>Bacteroidota</taxon>
        <taxon>Flavobacteriia</taxon>
        <taxon>Flavobacteriales</taxon>
        <taxon>Owenweeksiaceae</taxon>
        <taxon>Owenweeksia</taxon>
    </lineage>
</organism>
<dbReference type="KEGG" id="oho:Oweho_3531"/>
<evidence type="ECO:0000259" key="3">
    <source>
        <dbReference type="Pfam" id="PF18962"/>
    </source>
</evidence>
<name>G8R772_OWEHD</name>
<dbReference type="Pfam" id="PF18962">
    <property type="entry name" value="Por_Secre_tail"/>
    <property type="match status" value="1"/>
</dbReference>
<dbReference type="InterPro" id="IPR043504">
    <property type="entry name" value="Peptidase_S1_PA_chymotrypsin"/>
</dbReference>
<dbReference type="Proteomes" id="UP000005631">
    <property type="component" value="Chromosome"/>
</dbReference>
<dbReference type="GO" id="GO:0004252">
    <property type="term" value="F:serine-type endopeptidase activity"/>
    <property type="evidence" value="ECO:0007669"/>
    <property type="project" value="InterPro"/>
</dbReference>
<dbReference type="NCBIfam" id="TIGR04183">
    <property type="entry name" value="Por_Secre_tail"/>
    <property type="match status" value="1"/>
</dbReference>
<dbReference type="AlphaFoldDB" id="G8R772"/>
<evidence type="ECO:0000313" key="4">
    <source>
        <dbReference type="EMBL" id="AEV34479.1"/>
    </source>
</evidence>
<dbReference type="EMBL" id="CP003156">
    <property type="protein sequence ID" value="AEV34479.1"/>
    <property type="molecule type" value="Genomic_DNA"/>
</dbReference>
<keyword evidence="1" id="KW-0732">Signal</keyword>
<proteinExistence type="predicted"/>
<dbReference type="PANTHER" id="PTHR36234">
    <property type="entry name" value="LYSYL ENDOPEPTIDASE"/>
    <property type="match status" value="1"/>
</dbReference>
<dbReference type="InterPro" id="IPR001254">
    <property type="entry name" value="Trypsin_dom"/>
</dbReference>